<dbReference type="Proteomes" id="UP001281147">
    <property type="component" value="Unassembled WGS sequence"/>
</dbReference>
<gene>
    <name evidence="1" type="ORF">LTR37_001262</name>
</gene>
<protein>
    <submittedName>
        <fullName evidence="1">Uncharacterized protein</fullName>
    </submittedName>
</protein>
<accession>A0ACC3NXI1</accession>
<name>A0ACC3NXI1_9PEZI</name>
<comment type="caution">
    <text evidence="1">The sequence shown here is derived from an EMBL/GenBank/DDBJ whole genome shotgun (WGS) entry which is preliminary data.</text>
</comment>
<organism evidence="1 2">
    <name type="scientific">Vermiconidia calcicola</name>
    <dbReference type="NCBI Taxonomy" id="1690605"/>
    <lineage>
        <taxon>Eukaryota</taxon>
        <taxon>Fungi</taxon>
        <taxon>Dikarya</taxon>
        <taxon>Ascomycota</taxon>
        <taxon>Pezizomycotina</taxon>
        <taxon>Dothideomycetes</taxon>
        <taxon>Dothideomycetidae</taxon>
        <taxon>Mycosphaerellales</taxon>
        <taxon>Extremaceae</taxon>
        <taxon>Vermiconidia</taxon>
    </lineage>
</organism>
<keyword evidence="2" id="KW-1185">Reference proteome</keyword>
<evidence type="ECO:0000313" key="1">
    <source>
        <dbReference type="EMBL" id="KAK3724140.1"/>
    </source>
</evidence>
<evidence type="ECO:0000313" key="2">
    <source>
        <dbReference type="Proteomes" id="UP001281147"/>
    </source>
</evidence>
<proteinExistence type="predicted"/>
<sequence length="294" mass="31383">MERVDIAYNGDVSLVVSGAVQLNVSSVVLGTTSKVFRAMLGPNFAEGQSIRTASAQRPAEIRLPNDDADAFAHATHHLSRTSDIKALKKANGSEPLPDLYEPLRSSQHRAARLLRDDIANVATEIGSLYSCEPYHPRTNAATNPSTGGLFGCPPRVGTGLFGGSIYTNGGFGGSSHPGGLFGSSTALAVPEQTSGCSGTLKAVRFCLATLVKAGVWKPRESILSLRDILDGVERLIVPDDVKSCQECIVKDLLAGFQDRIAYLKQRGNDVFSGVCLDCYRAGGRSRGECRFKHE</sequence>
<dbReference type="EMBL" id="JAUTXU010000006">
    <property type="protein sequence ID" value="KAK3724140.1"/>
    <property type="molecule type" value="Genomic_DNA"/>
</dbReference>
<reference evidence="1" key="1">
    <citation type="submission" date="2023-07" db="EMBL/GenBank/DDBJ databases">
        <title>Black Yeasts Isolated from many extreme environments.</title>
        <authorList>
            <person name="Coleine C."/>
            <person name="Stajich J.E."/>
            <person name="Selbmann L."/>
        </authorList>
    </citation>
    <scope>NUCLEOTIDE SEQUENCE</scope>
    <source>
        <strain evidence="1">CCFEE 5714</strain>
    </source>
</reference>